<name>X1KTA9_9ZZZZ</name>
<comment type="caution">
    <text evidence="1">The sequence shown here is derived from an EMBL/GenBank/DDBJ whole genome shotgun (WGS) entry which is preliminary data.</text>
</comment>
<reference evidence="1" key="1">
    <citation type="journal article" date="2014" name="Front. Microbiol.">
        <title>High frequency of phylogenetically diverse reductive dehalogenase-homologous genes in deep subseafloor sedimentary metagenomes.</title>
        <authorList>
            <person name="Kawai M."/>
            <person name="Futagami T."/>
            <person name="Toyoda A."/>
            <person name="Takaki Y."/>
            <person name="Nishi S."/>
            <person name="Hori S."/>
            <person name="Arai W."/>
            <person name="Tsubouchi T."/>
            <person name="Morono Y."/>
            <person name="Uchiyama I."/>
            <person name="Ito T."/>
            <person name="Fujiyama A."/>
            <person name="Inagaki F."/>
            <person name="Takami H."/>
        </authorList>
    </citation>
    <scope>NUCLEOTIDE SEQUENCE</scope>
    <source>
        <strain evidence="1">Expedition CK06-06</strain>
    </source>
</reference>
<protein>
    <submittedName>
        <fullName evidence="1">Uncharacterized protein</fullName>
    </submittedName>
</protein>
<gene>
    <name evidence="1" type="ORF">S06H3_00550</name>
</gene>
<sequence>MEAVKDPQTGLYLPRDAGKRLAIPQPHHSTSDWNFSADGMGGYQLDVVNYHSSPSAVTLHYPGTAYVVMLCKYTTVRCLPQGQIVGWFYIPLGKATSSRFNFLFRHQCPYTEEPHYQPKDCYAICWSWDALPVITCERYDGETSTFLYINDDTGQSQRTEPSWAEETWYKRRVTWWSSKNYQNEDAILIRLERWTGSAWEEYAGGSVWFDKTNQWKASGVNGCGIWLNGWTITDDTEIWKP</sequence>
<dbReference type="EMBL" id="BARV01000103">
    <property type="protein sequence ID" value="GAH93389.1"/>
    <property type="molecule type" value="Genomic_DNA"/>
</dbReference>
<dbReference type="AlphaFoldDB" id="X1KTA9"/>
<proteinExistence type="predicted"/>
<organism evidence="1">
    <name type="scientific">marine sediment metagenome</name>
    <dbReference type="NCBI Taxonomy" id="412755"/>
    <lineage>
        <taxon>unclassified sequences</taxon>
        <taxon>metagenomes</taxon>
        <taxon>ecological metagenomes</taxon>
    </lineage>
</organism>
<evidence type="ECO:0000313" key="1">
    <source>
        <dbReference type="EMBL" id="GAH93389.1"/>
    </source>
</evidence>
<accession>X1KTA9</accession>